<dbReference type="AlphaFoldDB" id="A0AA41UQU7"/>
<reference evidence="2" key="1">
    <citation type="submission" date="2022-04" db="EMBL/GenBank/DDBJ databases">
        <title>Desulfatitalea alkaliphila sp. nov., a novel anaerobic sulfate-reducing bacterium isolated from terrestrial mud volcano, Taman Peninsula, Russia.</title>
        <authorList>
            <person name="Khomyakova M.A."/>
            <person name="Merkel A.Y."/>
            <person name="Slobodkin A.I."/>
        </authorList>
    </citation>
    <scope>NUCLEOTIDE SEQUENCE</scope>
    <source>
        <strain evidence="2">M08but</strain>
    </source>
</reference>
<dbReference type="Proteomes" id="UP001165427">
    <property type="component" value="Unassembled WGS sequence"/>
</dbReference>
<organism evidence="2 3">
    <name type="scientific">Desulfatitalea alkaliphila</name>
    <dbReference type="NCBI Taxonomy" id="2929485"/>
    <lineage>
        <taxon>Bacteria</taxon>
        <taxon>Pseudomonadati</taxon>
        <taxon>Thermodesulfobacteriota</taxon>
        <taxon>Desulfobacteria</taxon>
        <taxon>Desulfobacterales</taxon>
        <taxon>Desulfosarcinaceae</taxon>
        <taxon>Desulfatitalea</taxon>
    </lineage>
</organism>
<dbReference type="EMBL" id="JALJRB010000016">
    <property type="protein sequence ID" value="MCJ8501718.1"/>
    <property type="molecule type" value="Genomic_DNA"/>
</dbReference>
<proteinExistence type="predicted"/>
<dbReference type="PANTHER" id="PTHR46018:SF7">
    <property type="entry name" value="RIBONUCLEASE Z"/>
    <property type="match status" value="1"/>
</dbReference>
<dbReference type="RefSeq" id="WP_246910641.1">
    <property type="nucleotide sequence ID" value="NZ_JALJRB010000016.1"/>
</dbReference>
<keyword evidence="3" id="KW-1185">Reference proteome</keyword>
<evidence type="ECO:0000313" key="3">
    <source>
        <dbReference type="Proteomes" id="UP001165427"/>
    </source>
</evidence>
<dbReference type="SUPFAM" id="SSF56281">
    <property type="entry name" value="Metallo-hydrolase/oxidoreductase"/>
    <property type="match status" value="1"/>
</dbReference>
<dbReference type="Gene3D" id="3.60.15.10">
    <property type="entry name" value="Ribonuclease Z/Hydroxyacylglutathione hydrolase-like"/>
    <property type="match status" value="1"/>
</dbReference>
<comment type="caution">
    <text evidence="2">The sequence shown here is derived from an EMBL/GenBank/DDBJ whole genome shotgun (WGS) entry which is preliminary data.</text>
</comment>
<protein>
    <submittedName>
        <fullName evidence="2">MBL fold metallo-hydrolase</fullName>
    </submittedName>
</protein>
<evidence type="ECO:0000313" key="2">
    <source>
        <dbReference type="EMBL" id="MCJ8501718.1"/>
    </source>
</evidence>
<dbReference type="Pfam" id="PF12706">
    <property type="entry name" value="Lactamase_B_2"/>
    <property type="match status" value="1"/>
</dbReference>
<dbReference type="GO" id="GO:0042781">
    <property type="term" value="F:3'-tRNA processing endoribonuclease activity"/>
    <property type="evidence" value="ECO:0007669"/>
    <property type="project" value="TreeGrafter"/>
</dbReference>
<dbReference type="NCBIfam" id="NF002558">
    <property type="entry name" value="PRK02126.1"/>
    <property type="match status" value="1"/>
</dbReference>
<sequence>MRPSFHPRLINGPFDDPGLLVNLVFRKQALLFDVGNLRALSPGDVLKIDPVFVTHTHMDHFIGFDQLLRMLLGRDKRLRLFGPKGFLSQVAAKLAGYTWNLVHNYREALVIDATEIDDDRRVSQTFAAQTGFKGSERQTQPAAGGPIFSDAAFEVHAALLDHHTPCLAFNVQERFHVNVLKEHLAQMDLPVGPWLTRFKQLLHQQADPDTPILVPTPGDAPGQRRFTLGRLAHTVCRITPGQKIAYVTDALYSPANADKIVTLARDADHLFIEAAFLQSEAAIARAKYHLTAHQAGLLARRANVARMTIFHHSPRYADQAHLLCREARLAFRGEADTAQ</sequence>
<gene>
    <name evidence="2" type="ORF">MRX98_14135</name>
</gene>
<dbReference type="PANTHER" id="PTHR46018">
    <property type="entry name" value="ZINC PHOSPHODIESTERASE ELAC PROTEIN 1"/>
    <property type="match status" value="1"/>
</dbReference>
<dbReference type="InterPro" id="IPR001279">
    <property type="entry name" value="Metallo-B-lactamas"/>
</dbReference>
<feature type="domain" description="Metallo-beta-lactamase" evidence="1">
    <location>
        <begin position="37"/>
        <end position="122"/>
    </location>
</feature>
<evidence type="ECO:0000259" key="1">
    <source>
        <dbReference type="Pfam" id="PF12706"/>
    </source>
</evidence>
<name>A0AA41UQU7_9BACT</name>
<accession>A0AA41UQU7</accession>
<dbReference type="InterPro" id="IPR036866">
    <property type="entry name" value="RibonucZ/Hydroxyglut_hydro"/>
</dbReference>